<dbReference type="Pfam" id="PF07873">
    <property type="entry name" value="YabP"/>
    <property type="match status" value="1"/>
</dbReference>
<sequence>MGENKKRQRAAALGLPGDVVYGDVLVSFVGNRSVYVENYRNILFYTDTLIRIQAKTCKVIIRGKQLQIAYFTGEAMKITGCIGALEFAV</sequence>
<reference evidence="1" key="2">
    <citation type="submission" date="2021-04" db="EMBL/GenBank/DDBJ databases">
        <authorList>
            <person name="Gilroy R."/>
        </authorList>
    </citation>
    <scope>NUCLEOTIDE SEQUENCE</scope>
    <source>
        <strain evidence="1">CHK188-4685</strain>
    </source>
</reference>
<comment type="caution">
    <text evidence="1">The sequence shown here is derived from an EMBL/GenBank/DDBJ whole genome shotgun (WGS) entry which is preliminary data.</text>
</comment>
<gene>
    <name evidence="1" type="ORF">H9716_02270</name>
</gene>
<dbReference type="InterPro" id="IPR022476">
    <property type="entry name" value="Spore_YabP/YqfC"/>
</dbReference>
<dbReference type="Proteomes" id="UP000886804">
    <property type="component" value="Unassembled WGS sequence"/>
</dbReference>
<organism evidence="1 2">
    <name type="scientific">Candidatus Enterocloster faecavium</name>
    <dbReference type="NCBI Taxonomy" id="2838560"/>
    <lineage>
        <taxon>Bacteria</taxon>
        <taxon>Bacillati</taxon>
        <taxon>Bacillota</taxon>
        <taxon>Clostridia</taxon>
        <taxon>Lachnospirales</taxon>
        <taxon>Lachnospiraceae</taxon>
        <taxon>Enterocloster</taxon>
    </lineage>
</organism>
<reference evidence="1" key="1">
    <citation type="journal article" date="2021" name="PeerJ">
        <title>Extensive microbial diversity within the chicken gut microbiome revealed by metagenomics and culture.</title>
        <authorList>
            <person name="Gilroy R."/>
            <person name="Ravi A."/>
            <person name="Getino M."/>
            <person name="Pursley I."/>
            <person name="Horton D.L."/>
            <person name="Alikhan N.F."/>
            <person name="Baker D."/>
            <person name="Gharbi K."/>
            <person name="Hall N."/>
            <person name="Watson M."/>
            <person name="Adriaenssens E.M."/>
            <person name="Foster-Nyarko E."/>
            <person name="Jarju S."/>
            <person name="Secka A."/>
            <person name="Antonio M."/>
            <person name="Oren A."/>
            <person name="Chaudhuri R.R."/>
            <person name="La Ragione R."/>
            <person name="Hildebrand F."/>
            <person name="Pallen M.J."/>
        </authorList>
    </citation>
    <scope>NUCLEOTIDE SEQUENCE</scope>
    <source>
        <strain evidence="1">CHK188-4685</strain>
    </source>
</reference>
<accession>A0A9D2L614</accession>
<evidence type="ECO:0000313" key="1">
    <source>
        <dbReference type="EMBL" id="HJB06672.1"/>
    </source>
</evidence>
<name>A0A9D2L614_9FIRM</name>
<proteinExistence type="predicted"/>
<protein>
    <submittedName>
        <fullName evidence="1">YabP/YqfC family sporulation protein</fullName>
    </submittedName>
</protein>
<dbReference type="AlphaFoldDB" id="A0A9D2L614"/>
<dbReference type="EMBL" id="DWYS01000031">
    <property type="protein sequence ID" value="HJB06672.1"/>
    <property type="molecule type" value="Genomic_DNA"/>
</dbReference>
<evidence type="ECO:0000313" key="2">
    <source>
        <dbReference type="Proteomes" id="UP000886804"/>
    </source>
</evidence>